<dbReference type="AlphaFoldDB" id="E3NMZ1"/>
<keyword evidence="3" id="KW-0812">Transmembrane</keyword>
<accession>E3NMZ1</accession>
<reference evidence="4" key="1">
    <citation type="submission" date="2007-07" db="EMBL/GenBank/DDBJ databases">
        <title>PCAP assembly of the Caenorhabditis remanei genome.</title>
        <authorList>
            <consortium name="The Caenorhabditis remanei Sequencing Consortium"/>
            <person name="Wilson R.K."/>
        </authorList>
    </citation>
    <scope>NUCLEOTIDE SEQUENCE [LARGE SCALE GENOMIC DNA]</scope>
    <source>
        <strain evidence="4">PB4641</strain>
    </source>
</reference>
<evidence type="ECO:0000313" key="5">
    <source>
        <dbReference type="Proteomes" id="UP000008281"/>
    </source>
</evidence>
<dbReference type="EMBL" id="DS269130">
    <property type="protein sequence ID" value="EFP09777.1"/>
    <property type="molecule type" value="Genomic_DNA"/>
</dbReference>
<name>E3NMZ1_CAERE</name>
<feature type="region of interest" description="Disordered" evidence="2">
    <location>
        <begin position="1"/>
        <end position="114"/>
    </location>
</feature>
<evidence type="ECO:0000256" key="3">
    <source>
        <dbReference type="SAM" id="Phobius"/>
    </source>
</evidence>
<sequence length="579" mass="66411">MDANGQRDSDVESERAWPSPAPNVPQFRRPNEAVPKKRVRQESDQPGTAHATGSRIKEEPIAEESSRRNNRERNHQAHSSGARIKAEPAEEAPELDRPPCEYTPRGSVAPRAAPFQFKMPRLESHSLDDVAPQMEDPLVAAQKQLDLKQQRIDTLKQRLKDQERELTLKFAEQLKKKEKELTLKHNNELLSQKVKYLEEINQKEQQINELLKSQVHQNQQQPTMTVPQYMMPAPPLFMPAPPTSSATNFTVPVPDSIHPNVPNPPQLVAPAPCPQASIPAPRAASLADSGRKTSVAPRESSSESMEPPQKKMRRDEQNSKVGDQPEEPQIQRFDEREDQRMEIGVVDEAEPNDDQEEIDFPDLEEQPEMDVAEPMEENDEMGPPQNEDLELDGNGEVQPAIGRRRSAREKHPVSLIQPKYGKNQIKSQRRGEHKRYKALHGGSYRKNKRRYKKRTGPTDAYRLLDFWSHGRAMTVLICYDSTIFQKVLSDKIACANPALQQKNLFVDHDFSMYPDNFVILFLFFLHNLSSIFFQGFLESHLNPSFCNIPPILFHFLLPFSILAFLFQMFFIIIVFIFYY</sequence>
<gene>
    <name evidence="4" type="ORF">CRE_19567</name>
</gene>
<feature type="transmembrane region" description="Helical" evidence="3">
    <location>
        <begin position="557"/>
        <end position="578"/>
    </location>
</feature>
<feature type="compositionally biased region" description="Basic and acidic residues" evidence="2">
    <location>
        <begin position="55"/>
        <end position="75"/>
    </location>
</feature>
<evidence type="ECO:0000313" key="4">
    <source>
        <dbReference type="EMBL" id="EFP09777.1"/>
    </source>
</evidence>
<feature type="compositionally biased region" description="Basic and acidic residues" evidence="2">
    <location>
        <begin position="1"/>
        <end position="15"/>
    </location>
</feature>
<feature type="compositionally biased region" description="Pro residues" evidence="2">
    <location>
        <begin position="261"/>
        <end position="273"/>
    </location>
</feature>
<organism evidence="5">
    <name type="scientific">Caenorhabditis remanei</name>
    <name type="common">Caenorhabditis vulgaris</name>
    <dbReference type="NCBI Taxonomy" id="31234"/>
    <lineage>
        <taxon>Eukaryota</taxon>
        <taxon>Metazoa</taxon>
        <taxon>Ecdysozoa</taxon>
        <taxon>Nematoda</taxon>
        <taxon>Chromadorea</taxon>
        <taxon>Rhabditida</taxon>
        <taxon>Rhabditina</taxon>
        <taxon>Rhabditomorpha</taxon>
        <taxon>Rhabditoidea</taxon>
        <taxon>Rhabditidae</taxon>
        <taxon>Peloderinae</taxon>
        <taxon>Caenorhabditis</taxon>
    </lineage>
</organism>
<keyword evidence="3" id="KW-1133">Transmembrane helix</keyword>
<feature type="compositionally biased region" description="Basic and acidic residues" evidence="2">
    <location>
        <begin position="332"/>
        <end position="341"/>
    </location>
</feature>
<dbReference type="InParanoid" id="E3NMZ1"/>
<proteinExistence type="predicted"/>
<feature type="region of interest" description="Disordered" evidence="2">
    <location>
        <begin position="241"/>
        <end position="366"/>
    </location>
</feature>
<feature type="region of interest" description="Disordered" evidence="2">
    <location>
        <begin position="374"/>
        <end position="393"/>
    </location>
</feature>
<keyword evidence="3" id="KW-0472">Membrane</keyword>
<feature type="compositionally biased region" description="Low complexity" evidence="2">
    <location>
        <begin position="297"/>
        <end position="307"/>
    </location>
</feature>
<feature type="transmembrane region" description="Helical" evidence="3">
    <location>
        <begin position="517"/>
        <end position="537"/>
    </location>
</feature>
<keyword evidence="1" id="KW-0175">Coiled coil</keyword>
<protein>
    <submittedName>
        <fullName evidence="4">Uncharacterized protein</fullName>
    </submittedName>
</protein>
<evidence type="ECO:0000256" key="1">
    <source>
        <dbReference type="SAM" id="Coils"/>
    </source>
</evidence>
<keyword evidence="5" id="KW-1185">Reference proteome</keyword>
<feature type="compositionally biased region" description="Basic and acidic residues" evidence="2">
    <location>
        <begin position="29"/>
        <end position="43"/>
    </location>
</feature>
<dbReference type="HOGENOM" id="CLU_491957_0_0_1"/>
<dbReference type="Proteomes" id="UP000008281">
    <property type="component" value="Unassembled WGS sequence"/>
</dbReference>
<feature type="compositionally biased region" description="Basic and acidic residues" evidence="2">
    <location>
        <begin position="84"/>
        <end position="99"/>
    </location>
</feature>
<dbReference type="STRING" id="31234.E3NMZ1"/>
<feature type="compositionally biased region" description="Acidic residues" evidence="2">
    <location>
        <begin position="345"/>
        <end position="366"/>
    </location>
</feature>
<feature type="coiled-coil region" evidence="1">
    <location>
        <begin position="138"/>
        <end position="213"/>
    </location>
</feature>
<evidence type="ECO:0000256" key="2">
    <source>
        <dbReference type="SAM" id="MobiDB-lite"/>
    </source>
</evidence>